<name>A0A1J1GQ05_PLAGA</name>
<feature type="coiled-coil region" evidence="4">
    <location>
        <begin position="774"/>
        <end position="863"/>
    </location>
</feature>
<evidence type="ECO:0000313" key="7">
    <source>
        <dbReference type="EMBL" id="CRG94599.1"/>
    </source>
</evidence>
<evidence type="ECO:0000313" key="8">
    <source>
        <dbReference type="Proteomes" id="UP000220797"/>
    </source>
</evidence>
<dbReference type="VEuPathDB" id="PlasmoDB:PGAL8A_00199600"/>
<dbReference type="OMA" id="CDIKHHE"/>
<accession>A0A1J1GQ05</accession>
<evidence type="ECO:0000256" key="3">
    <source>
        <dbReference type="PROSITE-ProRule" id="PRU00024"/>
    </source>
</evidence>
<dbReference type="Proteomes" id="UP000220797">
    <property type="component" value="Unassembled WGS sequence"/>
</dbReference>
<evidence type="ECO:0000256" key="2">
    <source>
        <dbReference type="ARBA" id="ARBA00022833"/>
    </source>
</evidence>
<keyword evidence="2" id="KW-0862">Zinc</keyword>
<gene>
    <name evidence="7" type="ORF">PGAL8A_00199600</name>
</gene>
<organism evidence="7 8">
    <name type="scientific">Plasmodium gallinaceum</name>
    <dbReference type="NCBI Taxonomy" id="5849"/>
    <lineage>
        <taxon>Eukaryota</taxon>
        <taxon>Sar</taxon>
        <taxon>Alveolata</taxon>
        <taxon>Apicomplexa</taxon>
        <taxon>Aconoidasida</taxon>
        <taxon>Haemosporida</taxon>
        <taxon>Plasmodiidae</taxon>
        <taxon>Plasmodium</taxon>
        <taxon>Plasmodium (Haemamoeba)</taxon>
    </lineage>
</organism>
<dbReference type="PANTHER" id="PTHR31717:SF45">
    <property type="entry name" value="ZINC FINGER PROTEIN CONSTANS-LIKE 14-RELATED"/>
    <property type="match status" value="1"/>
</dbReference>
<dbReference type="InterPro" id="IPR013087">
    <property type="entry name" value="Znf_C2H2_type"/>
</dbReference>
<dbReference type="GeneID" id="39730522"/>
<dbReference type="EMBL" id="CVMV01000032">
    <property type="protein sequence ID" value="CRG94599.1"/>
    <property type="molecule type" value="Genomic_DNA"/>
</dbReference>
<dbReference type="GO" id="GO:0008270">
    <property type="term" value="F:zinc ion binding"/>
    <property type="evidence" value="ECO:0007669"/>
    <property type="project" value="UniProtKB-KW"/>
</dbReference>
<feature type="domain" description="B box-type" evidence="5">
    <location>
        <begin position="251"/>
        <end position="293"/>
    </location>
</feature>
<protein>
    <recommendedName>
        <fullName evidence="9">Zinc finger protein</fullName>
    </recommendedName>
</protein>
<evidence type="ECO:0000256" key="4">
    <source>
        <dbReference type="SAM" id="Coils"/>
    </source>
</evidence>
<dbReference type="OrthoDB" id="153872at2759"/>
<evidence type="ECO:0000259" key="5">
    <source>
        <dbReference type="PROSITE" id="PS50119"/>
    </source>
</evidence>
<keyword evidence="4" id="KW-0175">Coiled coil</keyword>
<feature type="domain" description="B box-type" evidence="5">
    <location>
        <begin position="303"/>
        <end position="345"/>
    </location>
</feature>
<dbReference type="AlphaFoldDB" id="A0A1J1GQ05"/>
<evidence type="ECO:0008006" key="9">
    <source>
        <dbReference type="Google" id="ProtNLM"/>
    </source>
</evidence>
<reference evidence="7" key="1">
    <citation type="submission" date="2015-04" db="EMBL/GenBank/DDBJ databases">
        <authorList>
            <consortium name="Pathogen Informatics"/>
        </authorList>
    </citation>
    <scope>NUCLEOTIDE SEQUENCE [LARGE SCALE GENOMIC DNA]</scope>
    <source>
        <strain evidence="7">8A</strain>
    </source>
</reference>
<dbReference type="PROSITE" id="PS50119">
    <property type="entry name" value="ZF_BBOX"/>
    <property type="match status" value="2"/>
</dbReference>
<dbReference type="RefSeq" id="XP_028527414.1">
    <property type="nucleotide sequence ID" value="XM_028670686.1"/>
</dbReference>
<comment type="caution">
    <text evidence="7">The sequence shown here is derived from an EMBL/GenBank/DDBJ whole genome shotgun (WGS) entry which is preliminary data.</text>
</comment>
<proteinExistence type="predicted"/>
<dbReference type="InterPro" id="IPR049808">
    <property type="entry name" value="CONSTANS-like_Bbox1"/>
</dbReference>
<dbReference type="PROSITE" id="PS50157">
    <property type="entry name" value="ZINC_FINGER_C2H2_2"/>
    <property type="match status" value="1"/>
</dbReference>
<dbReference type="SMART" id="SM00336">
    <property type="entry name" value="BBOX"/>
    <property type="match status" value="2"/>
</dbReference>
<sequence length="1134" mass="135433">MSNSEEIDKENEDFKKAYNRIIIKNRILNEKDNNHINNIFEISKINDYNLIMYYEYILKLSFFSSNVNVLHMHRLVKSEYEKEFEEVAKCLKSNILISLRDTNEIDTNGNIIEYFLKNYDQIKNFEYTIGNADYPLGFEKNTNGIFQVFLFKVVPNKTLLLNKNNFHFMTKEEIPHNYDSIAIEKSLYYEINNSQDKKRININNYSNTTCINNNGYYSYIYKVKNSEQILPLYLIEFEFKCLRIDVSIPSCEYCYTARAIFYCYNDKAHLCDTCDMKYHEKNKILKNHKRIHISESPYQFGKCPYHPHELVENVCMKCFYSLCSNCLLIGNHSSNNYRNHPITNIKDAFILSNRKRSLSEINLENRKSRILNLLKKKHKLLSEIYSNYTSLQKRIDTLYKYIINELKTVKKKKVDFLMALKRSILSELLIIEWTEAFFFHTKLSLNLSDFILYQKKHELLTHFLTSKTKEINLVKYTPQWIFQKVFINSDLYIYEDNFYKLNLSNNKNIDLIIKDKKDKENNFKINENKLESIYNFTNIFNNKDKHLGIHEDIKLSSLLNDQEKGDENVKYSKLIIKNDKNNDSLTEKYICDIDEDDIIKDIHEDKIIDDDKLFNKYGIEKQNIDEIIKIKNNYSCIDEITNDKLANCNFLFRIFKNEKLLEKSILKNSYVYNELWKNLLNYKYINIIHILKAKYSYNTLELVSSFLNISNYHNSLEDFVKHIIKHEIYTLLQKNIDYHTKMKVTQLMDNVTTLLCIQNFKLSFIIDKHIQMCFSEIEKNEKQLLIDIENVKNDSTELYKTFLGQKEKCKLNIKKENNENLKVKANNFIEELENELNNEQKMNENKEKEIDNIESGNKILSKKCNIYEGEDILADDKWSRDKLQKKNNENIYEKEKDELVILKKIKEYMYVYIEKLINDLTNIAHKDLNGSIRFIFYLIHDEIDGINKNTINEKKFSIHTLTLCLDLFINSILYPYIFYVHEQNVNKSLIKSTLYKKVLIIFGQTLREISIFIFQIYNLGMYDNNIKVFINNIKNNKLLKNKITNENMFFLDVSQKLFNWIIKNLEAPRYYSPLKWNLNEDIEKSYQKIAREVINIDKSSAEFCINENVDYNILFSTKNFKDILTLCYSIVEYI</sequence>
<keyword evidence="8" id="KW-1185">Reference proteome</keyword>
<dbReference type="SUPFAM" id="SSF57845">
    <property type="entry name" value="B-box zinc-binding domain"/>
    <property type="match status" value="1"/>
</dbReference>
<dbReference type="PANTHER" id="PTHR31717">
    <property type="entry name" value="ZINC FINGER PROTEIN CONSTANS-LIKE 10"/>
    <property type="match status" value="1"/>
</dbReference>
<dbReference type="InterPro" id="IPR000315">
    <property type="entry name" value="Znf_B-box"/>
</dbReference>
<dbReference type="Gene3D" id="3.30.160.60">
    <property type="entry name" value="Classic Zinc Finger"/>
    <property type="match status" value="1"/>
</dbReference>
<dbReference type="CDD" id="cd19821">
    <property type="entry name" value="Bbox1_BBX-like"/>
    <property type="match status" value="1"/>
</dbReference>
<keyword evidence="3" id="KW-0863">Zinc-finger</keyword>
<evidence type="ECO:0000259" key="6">
    <source>
        <dbReference type="PROSITE" id="PS50157"/>
    </source>
</evidence>
<evidence type="ECO:0000256" key="1">
    <source>
        <dbReference type="ARBA" id="ARBA00022723"/>
    </source>
</evidence>
<dbReference type="CDD" id="cd19756">
    <property type="entry name" value="Bbox2"/>
    <property type="match status" value="1"/>
</dbReference>
<feature type="domain" description="C2H2-type" evidence="6">
    <location>
        <begin position="269"/>
        <end position="297"/>
    </location>
</feature>
<keyword evidence="1" id="KW-0479">Metal-binding</keyword>